<accession>A0A409VP76</accession>
<reference evidence="2 3" key="1">
    <citation type="journal article" date="2018" name="Evol. Lett.">
        <title>Horizontal gene cluster transfer increased hallucinogenic mushroom diversity.</title>
        <authorList>
            <person name="Reynolds H.T."/>
            <person name="Vijayakumar V."/>
            <person name="Gluck-Thaler E."/>
            <person name="Korotkin H.B."/>
            <person name="Matheny P.B."/>
            <person name="Slot J.C."/>
        </authorList>
    </citation>
    <scope>NUCLEOTIDE SEQUENCE [LARGE SCALE GENOMIC DNA]</scope>
    <source>
        <strain evidence="2 3">SRW20</strain>
    </source>
</reference>
<dbReference type="AlphaFoldDB" id="A0A409VP76"/>
<keyword evidence="3" id="KW-1185">Reference proteome</keyword>
<dbReference type="InParanoid" id="A0A409VP76"/>
<sequence length="291" mass="32464">MSDQVLQHVLSDLRPHILSDLKAEADSSSGSLTMPKTASVETHRGDTYQFCYFFRKTEPHSVVVKSRTYRAAPPRMATKAQPTTITKKGKRKEAPPSDIQQKKRRRVTAHTQISDIEDPNLLQIDNDGELNQNEPNSDLGIDLETEEEEQKPKPILGLRYQGFSIYGHCLCVVVEPWPIIRSVPQPAVFAGLHKRTGPSESSGQAKDSLPLFLPEETQEEATPQRETQVNKSYLNHILREEPTTDSDDGMDGLVNFSQVLQNVGETRVGGTNDDDDDGDAFMLSGDADEYE</sequence>
<dbReference type="EMBL" id="NHYE01005604">
    <property type="protein sequence ID" value="PPQ68006.1"/>
    <property type="molecule type" value="Genomic_DNA"/>
</dbReference>
<evidence type="ECO:0000313" key="3">
    <source>
        <dbReference type="Proteomes" id="UP000284706"/>
    </source>
</evidence>
<dbReference type="PANTHER" id="PTHR40635">
    <property type="match status" value="1"/>
</dbReference>
<gene>
    <name evidence="2" type="ORF">CVT26_007369</name>
</gene>
<evidence type="ECO:0000256" key="1">
    <source>
        <dbReference type="SAM" id="MobiDB-lite"/>
    </source>
</evidence>
<evidence type="ECO:0000313" key="2">
    <source>
        <dbReference type="EMBL" id="PPQ68006.1"/>
    </source>
</evidence>
<dbReference type="OrthoDB" id="5374757at2759"/>
<protein>
    <submittedName>
        <fullName evidence="2">Uncharacterized protein</fullName>
    </submittedName>
</protein>
<feature type="region of interest" description="Disordered" evidence="1">
    <location>
        <begin position="73"/>
        <end position="150"/>
    </location>
</feature>
<organism evidence="2 3">
    <name type="scientific">Gymnopilus dilepis</name>
    <dbReference type="NCBI Taxonomy" id="231916"/>
    <lineage>
        <taxon>Eukaryota</taxon>
        <taxon>Fungi</taxon>
        <taxon>Dikarya</taxon>
        <taxon>Basidiomycota</taxon>
        <taxon>Agaricomycotina</taxon>
        <taxon>Agaricomycetes</taxon>
        <taxon>Agaricomycetidae</taxon>
        <taxon>Agaricales</taxon>
        <taxon>Agaricineae</taxon>
        <taxon>Hymenogastraceae</taxon>
        <taxon>Gymnopilus</taxon>
    </lineage>
</organism>
<feature type="region of interest" description="Disordered" evidence="1">
    <location>
        <begin position="265"/>
        <end position="291"/>
    </location>
</feature>
<proteinExistence type="predicted"/>
<dbReference type="PANTHER" id="PTHR40635:SF1">
    <property type="match status" value="1"/>
</dbReference>
<dbReference type="Proteomes" id="UP000284706">
    <property type="component" value="Unassembled WGS sequence"/>
</dbReference>
<comment type="caution">
    <text evidence="2">The sequence shown here is derived from an EMBL/GenBank/DDBJ whole genome shotgun (WGS) entry which is preliminary data.</text>
</comment>
<name>A0A409VP76_9AGAR</name>